<proteinExistence type="inferred from homology"/>
<dbReference type="GO" id="GO:0004045">
    <property type="term" value="F:peptidyl-tRNA hydrolase activity"/>
    <property type="evidence" value="ECO:0007669"/>
    <property type="project" value="UniProtKB-EC"/>
</dbReference>
<dbReference type="Proteomes" id="UP001168821">
    <property type="component" value="Unassembled WGS sequence"/>
</dbReference>
<keyword evidence="2" id="KW-0378">Hydrolase</keyword>
<evidence type="ECO:0000313" key="6">
    <source>
        <dbReference type="Proteomes" id="UP001168821"/>
    </source>
</evidence>
<evidence type="ECO:0000313" key="5">
    <source>
        <dbReference type="EMBL" id="KAJ3652525.1"/>
    </source>
</evidence>
<comment type="catalytic activity">
    <reaction evidence="4">
        <text>an N-acyl-L-alpha-aminoacyl-tRNA + H2O = an N-acyl-L-amino acid + a tRNA + H(+)</text>
        <dbReference type="Rhea" id="RHEA:54448"/>
        <dbReference type="Rhea" id="RHEA-COMP:10123"/>
        <dbReference type="Rhea" id="RHEA-COMP:13883"/>
        <dbReference type="ChEBI" id="CHEBI:15377"/>
        <dbReference type="ChEBI" id="CHEBI:15378"/>
        <dbReference type="ChEBI" id="CHEBI:59874"/>
        <dbReference type="ChEBI" id="CHEBI:78442"/>
        <dbReference type="ChEBI" id="CHEBI:138191"/>
        <dbReference type="EC" id="3.1.1.29"/>
    </reaction>
</comment>
<comment type="caution">
    <text evidence="5">The sequence shown here is derived from an EMBL/GenBank/DDBJ whole genome shotgun (WGS) entry which is preliminary data.</text>
</comment>
<organism evidence="5 6">
    <name type="scientific">Zophobas morio</name>
    <dbReference type="NCBI Taxonomy" id="2755281"/>
    <lineage>
        <taxon>Eukaryota</taxon>
        <taxon>Metazoa</taxon>
        <taxon>Ecdysozoa</taxon>
        <taxon>Arthropoda</taxon>
        <taxon>Hexapoda</taxon>
        <taxon>Insecta</taxon>
        <taxon>Pterygota</taxon>
        <taxon>Neoptera</taxon>
        <taxon>Endopterygota</taxon>
        <taxon>Coleoptera</taxon>
        <taxon>Polyphaga</taxon>
        <taxon>Cucujiformia</taxon>
        <taxon>Tenebrionidae</taxon>
        <taxon>Zophobas</taxon>
    </lineage>
</organism>
<dbReference type="NCBIfam" id="TIGR00283">
    <property type="entry name" value="arch_pth2"/>
    <property type="match status" value="1"/>
</dbReference>
<keyword evidence="6" id="KW-1185">Reference proteome</keyword>
<comment type="similarity">
    <text evidence="3">Belongs to the PTH2 family.</text>
</comment>
<evidence type="ECO:0000256" key="3">
    <source>
        <dbReference type="ARBA" id="ARBA00038050"/>
    </source>
</evidence>
<dbReference type="FunFam" id="3.40.1490.10:FF:000001">
    <property type="entry name" value="Peptidyl-tRNA hydrolase 2"/>
    <property type="match status" value="1"/>
</dbReference>
<dbReference type="AlphaFoldDB" id="A0AA38IBQ7"/>
<dbReference type="SUPFAM" id="SSF102462">
    <property type="entry name" value="Peptidyl-tRNA hydrolase II"/>
    <property type="match status" value="1"/>
</dbReference>
<reference evidence="5" key="1">
    <citation type="journal article" date="2023" name="G3 (Bethesda)">
        <title>Whole genome assemblies of Zophobas morio and Tenebrio molitor.</title>
        <authorList>
            <person name="Kaur S."/>
            <person name="Stinson S.A."/>
            <person name="diCenzo G.C."/>
        </authorList>
    </citation>
    <scope>NUCLEOTIDE SEQUENCE</scope>
    <source>
        <strain evidence="5">QUZm001</strain>
    </source>
</reference>
<dbReference type="Gene3D" id="3.40.1490.10">
    <property type="entry name" value="Bit1"/>
    <property type="match status" value="1"/>
</dbReference>
<dbReference type="PANTHER" id="PTHR12649:SF11">
    <property type="entry name" value="PEPTIDYL-TRNA HYDROLASE 2, MITOCHONDRIAL"/>
    <property type="match status" value="1"/>
</dbReference>
<dbReference type="InterPro" id="IPR002833">
    <property type="entry name" value="PTH2"/>
</dbReference>
<evidence type="ECO:0000256" key="1">
    <source>
        <dbReference type="ARBA" id="ARBA00013260"/>
    </source>
</evidence>
<evidence type="ECO:0000256" key="4">
    <source>
        <dbReference type="ARBA" id="ARBA00048707"/>
    </source>
</evidence>
<name>A0AA38IBQ7_9CUCU</name>
<dbReference type="GO" id="GO:0005829">
    <property type="term" value="C:cytosol"/>
    <property type="evidence" value="ECO:0007669"/>
    <property type="project" value="TreeGrafter"/>
</dbReference>
<gene>
    <name evidence="5" type="ORF">Zmor_018481</name>
</gene>
<accession>A0AA38IBQ7</accession>
<dbReference type="PANTHER" id="PTHR12649">
    <property type="entry name" value="PEPTIDYL-TRNA HYDROLASE 2"/>
    <property type="match status" value="1"/>
</dbReference>
<dbReference type="EMBL" id="JALNTZ010000005">
    <property type="protein sequence ID" value="KAJ3652525.1"/>
    <property type="molecule type" value="Genomic_DNA"/>
</dbReference>
<dbReference type="InterPro" id="IPR023476">
    <property type="entry name" value="Pep_tRNA_hydro_II_dom_sf"/>
</dbReference>
<protein>
    <recommendedName>
        <fullName evidence="1">peptidyl-tRNA hydrolase</fullName>
        <ecNumber evidence="1">3.1.1.29</ecNumber>
    </recommendedName>
</protein>
<sequence>MLSDQKLKEQVEHQLKSEFEKSVQKCMVDRMKTKEDRMGNNMDNRMKTMKGRIENKIKKFEKLMKNSATFTSCNAISAYRTFQPPTYDGQTPWRSILELARISSAYSRRFRYSRTIRTRWYTQMFERIHTDTVDVKEEAMLRNKPICRLSTTPMDRQELSNLYADDDSSSMTAIERRTAKETPGSGINCEYLCTFVIGTLIGATATYVFVKGRKKTPLKKLKDPPNIIEACFESKNQSIDGGYQLVIAVRTDIKMQKGKVAAQCGHASVAAYTIASANIPNRLMKWLMCGGPLITVCVGSEEELLNLKKKAKAINVISCVIRDAGHTQVAPGTRTVIAIGPGRKNLLDQITENLKLY</sequence>
<evidence type="ECO:0000256" key="2">
    <source>
        <dbReference type="ARBA" id="ARBA00022801"/>
    </source>
</evidence>
<dbReference type="Pfam" id="PF01981">
    <property type="entry name" value="PTH2"/>
    <property type="match status" value="1"/>
</dbReference>
<dbReference type="EC" id="3.1.1.29" evidence="1"/>
<dbReference type="CDD" id="cd02430">
    <property type="entry name" value="PTH2"/>
    <property type="match status" value="1"/>
</dbReference>